<gene>
    <name evidence="1" type="ORF">ANCCAN_16159</name>
</gene>
<keyword evidence="2" id="KW-1185">Reference proteome</keyword>
<dbReference type="EMBL" id="JOJR01000433">
    <property type="protein sequence ID" value="RCN37913.1"/>
    <property type="molecule type" value="Genomic_DNA"/>
</dbReference>
<accession>A0A368G0B8</accession>
<name>A0A368G0B8_ANCCA</name>
<dbReference type="OrthoDB" id="5834906at2759"/>
<dbReference type="Proteomes" id="UP000252519">
    <property type="component" value="Unassembled WGS sequence"/>
</dbReference>
<organism evidence="1 2">
    <name type="scientific">Ancylostoma caninum</name>
    <name type="common">Dog hookworm</name>
    <dbReference type="NCBI Taxonomy" id="29170"/>
    <lineage>
        <taxon>Eukaryota</taxon>
        <taxon>Metazoa</taxon>
        <taxon>Ecdysozoa</taxon>
        <taxon>Nematoda</taxon>
        <taxon>Chromadorea</taxon>
        <taxon>Rhabditida</taxon>
        <taxon>Rhabditina</taxon>
        <taxon>Rhabditomorpha</taxon>
        <taxon>Strongyloidea</taxon>
        <taxon>Ancylostomatidae</taxon>
        <taxon>Ancylostomatinae</taxon>
        <taxon>Ancylostoma</taxon>
    </lineage>
</organism>
<evidence type="ECO:0000313" key="2">
    <source>
        <dbReference type="Proteomes" id="UP000252519"/>
    </source>
</evidence>
<sequence>CVDGYRLHQANAVVSSAGPGKFGGFFTYITSCAELCGRDYGLSKCLGFAYEPTNRGKCTLYQRSIGAIKTDSGSTATVYKRC</sequence>
<proteinExistence type="predicted"/>
<evidence type="ECO:0008006" key="3">
    <source>
        <dbReference type="Google" id="ProtNLM"/>
    </source>
</evidence>
<protein>
    <recommendedName>
        <fullName evidence="3">PAN domain protein</fullName>
    </recommendedName>
</protein>
<reference evidence="1 2" key="1">
    <citation type="submission" date="2014-10" db="EMBL/GenBank/DDBJ databases">
        <title>Draft genome of the hookworm Ancylostoma caninum.</title>
        <authorList>
            <person name="Mitreva M."/>
        </authorList>
    </citation>
    <scope>NUCLEOTIDE SEQUENCE [LARGE SCALE GENOMIC DNA]</scope>
    <source>
        <strain evidence="1 2">Baltimore</strain>
    </source>
</reference>
<dbReference type="AlphaFoldDB" id="A0A368G0B8"/>
<feature type="non-terminal residue" evidence="1">
    <location>
        <position position="1"/>
    </location>
</feature>
<evidence type="ECO:0000313" key="1">
    <source>
        <dbReference type="EMBL" id="RCN37913.1"/>
    </source>
</evidence>
<comment type="caution">
    <text evidence="1">The sequence shown here is derived from an EMBL/GenBank/DDBJ whole genome shotgun (WGS) entry which is preliminary data.</text>
</comment>
<dbReference type="STRING" id="29170.A0A368G0B8"/>